<accession>A0ABV2SNX1</accession>
<evidence type="ECO:0000256" key="2">
    <source>
        <dbReference type="SAM" id="Phobius"/>
    </source>
</evidence>
<dbReference type="Proteomes" id="UP001549366">
    <property type="component" value="Unassembled WGS sequence"/>
</dbReference>
<keyword evidence="1" id="KW-0175">Coiled coil</keyword>
<feature type="coiled-coil region" evidence="1">
    <location>
        <begin position="56"/>
        <end position="90"/>
    </location>
</feature>
<evidence type="ECO:0000313" key="3">
    <source>
        <dbReference type="EMBL" id="MET4759462.1"/>
    </source>
</evidence>
<protein>
    <recommendedName>
        <fullName evidence="5">Motility protein B-like N-terminal domain-containing protein</fullName>
    </recommendedName>
</protein>
<keyword evidence="2" id="KW-0812">Transmembrane</keyword>
<name>A0ABV2SNX1_9GAMM</name>
<keyword evidence="2" id="KW-0472">Membrane</keyword>
<proteinExistence type="predicted"/>
<sequence>MSKDAQENPWPGFVDVLSSTLLVFVFLVIIQLLVIAGVSMKVSQTVTEKMLQELLREAEEKALTITETEIAQIKEKSSQVEQTVVKEKENPVSLVATKDKLAIVYKGLSTLLENDDSEQVDQWIKDRIDLLRTSDILLNAYLGSATLSTSTSYYVSYNRMMDIRKRLVLQGVPGDQIKVRIHDSDRENHNKVELWVLESTP</sequence>
<feature type="transmembrane region" description="Helical" evidence="2">
    <location>
        <begin position="20"/>
        <end position="40"/>
    </location>
</feature>
<dbReference type="EMBL" id="JBEWTB010000002">
    <property type="protein sequence ID" value="MET4759462.1"/>
    <property type="molecule type" value="Genomic_DNA"/>
</dbReference>
<evidence type="ECO:0000256" key="1">
    <source>
        <dbReference type="SAM" id="Coils"/>
    </source>
</evidence>
<keyword evidence="4" id="KW-1185">Reference proteome</keyword>
<reference evidence="3 4" key="1">
    <citation type="submission" date="2024-06" db="EMBL/GenBank/DDBJ databases">
        <title>Genomic Encyclopedia of Type Strains, Phase V (KMG-V): Genome sequencing to study the core and pangenomes of soil and plant-associated prokaryotes.</title>
        <authorList>
            <person name="Whitman W."/>
        </authorList>
    </citation>
    <scope>NUCLEOTIDE SEQUENCE [LARGE SCALE GENOMIC DNA]</scope>
    <source>
        <strain evidence="3 4">NE40</strain>
    </source>
</reference>
<organism evidence="3 4">
    <name type="scientific">Endozoicomonas lisbonensis</name>
    <dbReference type="NCBI Taxonomy" id="3120522"/>
    <lineage>
        <taxon>Bacteria</taxon>
        <taxon>Pseudomonadati</taxon>
        <taxon>Pseudomonadota</taxon>
        <taxon>Gammaproteobacteria</taxon>
        <taxon>Oceanospirillales</taxon>
        <taxon>Endozoicomonadaceae</taxon>
        <taxon>Endozoicomonas</taxon>
    </lineage>
</organism>
<dbReference type="RefSeq" id="WP_354009442.1">
    <property type="nucleotide sequence ID" value="NZ_JBEWTA010000001.1"/>
</dbReference>
<evidence type="ECO:0008006" key="5">
    <source>
        <dbReference type="Google" id="ProtNLM"/>
    </source>
</evidence>
<keyword evidence="2" id="KW-1133">Transmembrane helix</keyword>
<evidence type="ECO:0000313" key="4">
    <source>
        <dbReference type="Proteomes" id="UP001549366"/>
    </source>
</evidence>
<comment type="caution">
    <text evidence="3">The sequence shown here is derived from an EMBL/GenBank/DDBJ whole genome shotgun (WGS) entry which is preliminary data.</text>
</comment>
<gene>
    <name evidence="3" type="ORF">V5J35_004654</name>
</gene>